<organism evidence="2 3">
    <name type="scientific">Vibrio panuliri</name>
    <dbReference type="NCBI Taxonomy" id="1381081"/>
    <lineage>
        <taxon>Bacteria</taxon>
        <taxon>Pseudomonadati</taxon>
        <taxon>Pseudomonadota</taxon>
        <taxon>Gammaproteobacteria</taxon>
        <taxon>Vibrionales</taxon>
        <taxon>Vibrionaceae</taxon>
        <taxon>Vibrio</taxon>
    </lineage>
</organism>
<comment type="caution">
    <text evidence="2">The sequence shown here is derived from an EMBL/GenBank/DDBJ whole genome shotgun (WGS) entry which is preliminary data.</text>
</comment>
<dbReference type="Pfam" id="PF25164">
    <property type="entry name" value="CoiA_N"/>
    <property type="match status" value="1"/>
</dbReference>
<evidence type="ECO:0000313" key="2">
    <source>
        <dbReference type="EMBL" id="OLQ86765.1"/>
    </source>
</evidence>
<dbReference type="RefSeq" id="WP_075715946.1">
    <property type="nucleotide sequence ID" value="NZ_AP019655.1"/>
</dbReference>
<accession>A0ABX3F820</accession>
<dbReference type="InterPro" id="IPR057253">
    <property type="entry name" value="CoiA-like_N"/>
</dbReference>
<dbReference type="EMBL" id="MJMH01000206">
    <property type="protein sequence ID" value="OLQ86765.1"/>
    <property type="molecule type" value="Genomic_DNA"/>
</dbReference>
<reference evidence="2 3" key="1">
    <citation type="submission" date="2016-09" db="EMBL/GenBank/DDBJ databases">
        <title>Genomic Taxonomy of the Vibrionaceae.</title>
        <authorList>
            <person name="Gonzalez-Castillo A."/>
            <person name="Gomez-Gil B."/>
            <person name="Enciso-Ibarra K."/>
        </authorList>
    </citation>
    <scope>NUCLEOTIDE SEQUENCE [LARGE SCALE GENOMIC DNA]</scope>
    <source>
        <strain evidence="2 3">CAIM 1902</strain>
    </source>
</reference>
<keyword evidence="3" id="KW-1185">Reference proteome</keyword>
<evidence type="ECO:0000313" key="3">
    <source>
        <dbReference type="Proteomes" id="UP000186039"/>
    </source>
</evidence>
<dbReference type="Proteomes" id="UP000186039">
    <property type="component" value="Unassembled WGS sequence"/>
</dbReference>
<proteinExistence type="predicted"/>
<protein>
    <recommendedName>
        <fullName evidence="1">Competence protein CoiA-like N-terminal domain-containing protein</fullName>
    </recommendedName>
</protein>
<name>A0ABX3F820_9VIBR</name>
<sequence>MLIPFGLKQGKFYDVSEVERGRACGCICPSCKQTLVARKGDPEKKIHHFAHDKKAKEDQEEKIKCDYSFCVVARLVIKQCIRELSSFEMLFPEWKIELHKNDQFGRTQTVTGYATKSHTLLIEQFEVEPSAQYNDLDVLCYIGGYPVGIHFSYNGRPCYIPKEDEQLSLIDIDLEPLRALYATFTQKSHDSFKELVMDYVFKVGSRNWLTHIRYASRKKELKAKLKELVEASNELPPR</sequence>
<evidence type="ECO:0000259" key="1">
    <source>
        <dbReference type="Pfam" id="PF25164"/>
    </source>
</evidence>
<gene>
    <name evidence="2" type="ORF">BIY20_02415</name>
</gene>
<feature type="domain" description="Competence protein CoiA-like N-terminal" evidence="1">
    <location>
        <begin position="17"/>
        <end position="54"/>
    </location>
</feature>